<keyword evidence="2" id="KW-0472">Membrane</keyword>
<accession>A0A7S4I4Q2</accession>
<evidence type="ECO:0000256" key="1">
    <source>
        <dbReference type="SAM" id="MobiDB-lite"/>
    </source>
</evidence>
<keyword evidence="2" id="KW-1133">Transmembrane helix</keyword>
<protein>
    <submittedName>
        <fullName evidence="3">Uncharacterized protein</fullName>
    </submittedName>
</protein>
<evidence type="ECO:0000256" key="2">
    <source>
        <dbReference type="SAM" id="Phobius"/>
    </source>
</evidence>
<name>A0A7S4I4Q2_9STRA</name>
<evidence type="ECO:0000313" key="3">
    <source>
        <dbReference type="EMBL" id="CAE2218185.1"/>
    </source>
</evidence>
<proteinExistence type="predicted"/>
<gene>
    <name evidence="3" type="ORF">OAUR00152_LOCUS7283</name>
</gene>
<sequence>MAMQSSPLLDSVGGSPRRGRQRGPSSPSQSVLQVTIDAEGDALFEEVEQLEDEEAGGIKGCLKCDCDTNDLHYKITLWILILLTLAAFVHAFIMEIGDLTREAHGD</sequence>
<feature type="region of interest" description="Disordered" evidence="1">
    <location>
        <begin position="1"/>
        <end position="32"/>
    </location>
</feature>
<reference evidence="3" key="1">
    <citation type="submission" date="2021-01" db="EMBL/GenBank/DDBJ databases">
        <authorList>
            <person name="Corre E."/>
            <person name="Pelletier E."/>
            <person name="Niang G."/>
            <person name="Scheremetjew M."/>
            <person name="Finn R."/>
            <person name="Kale V."/>
            <person name="Holt S."/>
            <person name="Cochrane G."/>
            <person name="Meng A."/>
            <person name="Brown T."/>
            <person name="Cohen L."/>
        </authorList>
    </citation>
    <scope>NUCLEOTIDE SEQUENCE</scope>
    <source>
        <strain evidence="3">Isolate 1302-5</strain>
    </source>
</reference>
<feature type="compositionally biased region" description="Low complexity" evidence="1">
    <location>
        <begin position="22"/>
        <end position="31"/>
    </location>
</feature>
<keyword evidence="2" id="KW-0812">Transmembrane</keyword>
<feature type="transmembrane region" description="Helical" evidence="2">
    <location>
        <begin position="75"/>
        <end position="93"/>
    </location>
</feature>
<organism evidence="3">
    <name type="scientific">Odontella aurita</name>
    <dbReference type="NCBI Taxonomy" id="265563"/>
    <lineage>
        <taxon>Eukaryota</taxon>
        <taxon>Sar</taxon>
        <taxon>Stramenopiles</taxon>
        <taxon>Ochrophyta</taxon>
        <taxon>Bacillariophyta</taxon>
        <taxon>Mediophyceae</taxon>
        <taxon>Biddulphiophycidae</taxon>
        <taxon>Eupodiscales</taxon>
        <taxon>Odontellaceae</taxon>
        <taxon>Odontella</taxon>
    </lineage>
</organism>
<dbReference type="EMBL" id="HBKQ01010843">
    <property type="protein sequence ID" value="CAE2218185.1"/>
    <property type="molecule type" value="Transcribed_RNA"/>
</dbReference>
<dbReference type="AlphaFoldDB" id="A0A7S4I4Q2"/>